<organism evidence="7 8">
    <name type="scientific">Hyphomonas polymorpha PS728</name>
    <dbReference type="NCBI Taxonomy" id="1280954"/>
    <lineage>
        <taxon>Bacteria</taxon>
        <taxon>Pseudomonadati</taxon>
        <taxon>Pseudomonadota</taxon>
        <taxon>Alphaproteobacteria</taxon>
        <taxon>Hyphomonadales</taxon>
        <taxon>Hyphomonadaceae</taxon>
        <taxon>Hyphomonas</taxon>
    </lineage>
</organism>
<dbReference type="Pfam" id="PF01642">
    <property type="entry name" value="MM_CoA_mutase"/>
    <property type="match status" value="1"/>
</dbReference>
<evidence type="ECO:0000256" key="4">
    <source>
        <dbReference type="ARBA" id="ARBA00023235"/>
    </source>
</evidence>
<feature type="domain" description="Methylmalonyl-CoA mutase alpha/beta chain catalytic" evidence="6">
    <location>
        <begin position="39"/>
        <end position="468"/>
    </location>
</feature>
<keyword evidence="4" id="KW-0413">Isomerase</keyword>
<dbReference type="InterPro" id="IPR006099">
    <property type="entry name" value="MeMalonylCoA_mutase_a/b_cat"/>
</dbReference>
<comment type="caution">
    <text evidence="7">The sequence shown here is derived from an EMBL/GenBank/DDBJ whole genome shotgun (WGS) entry which is preliminary data.</text>
</comment>
<keyword evidence="5" id="KW-0170">Cobalt</keyword>
<dbReference type="RefSeq" id="WP_035596972.1">
    <property type="nucleotide sequence ID" value="NZ_ARYM01000008.1"/>
</dbReference>
<gene>
    <name evidence="7" type="ORF">HPO_08414</name>
</gene>
<evidence type="ECO:0000259" key="6">
    <source>
        <dbReference type="Pfam" id="PF01642"/>
    </source>
</evidence>
<comment type="similarity">
    <text evidence="2">Belongs to the methylmalonyl-CoA mutase family.</text>
</comment>
<evidence type="ECO:0000256" key="3">
    <source>
        <dbReference type="ARBA" id="ARBA00022628"/>
    </source>
</evidence>
<name>A0A062VLD1_9PROT</name>
<comment type="cofactor">
    <cofactor evidence="1">
        <name>adenosylcob(III)alamin</name>
        <dbReference type="ChEBI" id="CHEBI:18408"/>
    </cofactor>
</comment>
<dbReference type="PANTHER" id="PTHR48101:SF4">
    <property type="entry name" value="METHYLMALONYL-COA MUTASE, MITOCHONDRIAL"/>
    <property type="match status" value="1"/>
</dbReference>
<dbReference type="SUPFAM" id="SSF52242">
    <property type="entry name" value="Cobalamin (vitamin B12)-binding domain"/>
    <property type="match status" value="1"/>
</dbReference>
<evidence type="ECO:0000313" key="7">
    <source>
        <dbReference type="EMBL" id="KCZ98909.1"/>
    </source>
</evidence>
<proteinExistence type="inferred from homology"/>
<dbReference type="STRING" id="1280954.HPO_08414"/>
<dbReference type="SUPFAM" id="SSF51703">
    <property type="entry name" value="Cobalamin (vitamin B12)-dependent enzymes"/>
    <property type="match status" value="1"/>
</dbReference>
<dbReference type="Proteomes" id="UP000027100">
    <property type="component" value="Unassembled WGS sequence"/>
</dbReference>
<keyword evidence="8" id="KW-1185">Reference proteome</keyword>
<protein>
    <submittedName>
        <fullName evidence="7">Methylmalonyl-CoA mutase small subunit</fullName>
    </submittedName>
</protein>
<dbReference type="PANTHER" id="PTHR48101">
    <property type="entry name" value="METHYLMALONYL-COA MUTASE, MITOCHONDRIAL-RELATED"/>
    <property type="match status" value="1"/>
</dbReference>
<evidence type="ECO:0000256" key="5">
    <source>
        <dbReference type="ARBA" id="ARBA00023285"/>
    </source>
</evidence>
<dbReference type="Gene3D" id="3.20.20.240">
    <property type="entry name" value="Methylmalonyl-CoA mutase"/>
    <property type="match status" value="1"/>
</dbReference>
<sequence length="639" mass="66660">MADDILPFSSAFPAATEAEWLSAVEKALKGKGVDTLTRKTADGIGIKALYRESDFAAATDPLGVPGEAPYLRGPTAAPDKWRPWDIRQLFTHPSAEETNAEILRDLERGVSSVEIALDCTGQQGVQITTLEDFETALSGVRADYAGVALSHLNASGVTASALLALWAEKQENAADLAIDFNMDPLGALARSGKLSGGLDAAFERLTSVIGPLGQKFPKAGLVRIDATSVHEAGGSEAQELGALIASAIDTLRRLDGKADIAALTSRMSFAVALDANYGIGIAKLRAARRLWARCLDALGLAPAPMRLQGVTSARMLTKYDPWTNMLRVTSAVFAGAAGGADIVTSRAFNEALGRPEELGRRIARNTQIIAMEESQLGRVADPTGGAWFTETLADDLAEAAWAEFQKIESEGGYGASLVSGAFQARVKAVRDARAKDIARRKIPLTGVSEYPLLDEIAAPVADVDMPRARDGVSDTGLKALVKGPLASGTDATAEALAPIRLAAAFEALRDAAAGAPKRPEVFIATLGALAEFTPRADFARNMLAAGGIAPKEAVVPPRDAAELAAAFKASGCRLAVICGTDKAYETGAAEAADALKKAGAQSVWLAGKAEAPGIDLNIFAGCDVLHALQVAHAELGVSK</sequence>
<accession>A0A062VLD1</accession>
<dbReference type="GO" id="GO:0031419">
    <property type="term" value="F:cobalamin binding"/>
    <property type="evidence" value="ECO:0007669"/>
    <property type="project" value="UniProtKB-KW"/>
</dbReference>
<dbReference type="PATRIC" id="fig|1280954.3.peg.1707"/>
<reference evidence="7 8" key="1">
    <citation type="journal article" date="2014" name="Antonie Van Leeuwenhoek">
        <title>Hyphomonas beringensis sp. nov. and Hyphomonas chukchiensis sp. nov., isolated from surface seawater of the Bering Sea and Chukchi Sea.</title>
        <authorList>
            <person name="Li C."/>
            <person name="Lai Q."/>
            <person name="Li G."/>
            <person name="Dong C."/>
            <person name="Wang J."/>
            <person name="Liao Y."/>
            <person name="Shao Z."/>
        </authorList>
    </citation>
    <scope>NUCLEOTIDE SEQUENCE [LARGE SCALE GENOMIC DNA]</scope>
    <source>
        <strain evidence="7 8">PS728</strain>
    </source>
</reference>
<dbReference type="EMBL" id="ARYM01000008">
    <property type="protein sequence ID" value="KCZ98909.1"/>
    <property type="molecule type" value="Genomic_DNA"/>
</dbReference>
<keyword evidence="3" id="KW-0846">Cobalamin</keyword>
<dbReference type="OrthoDB" id="9762378at2"/>
<dbReference type="InterPro" id="IPR036724">
    <property type="entry name" value="Cobalamin-bd_sf"/>
</dbReference>
<dbReference type="GO" id="GO:0004494">
    <property type="term" value="F:methylmalonyl-CoA mutase activity"/>
    <property type="evidence" value="ECO:0007669"/>
    <property type="project" value="UniProtKB-EC"/>
</dbReference>
<dbReference type="GO" id="GO:0005737">
    <property type="term" value="C:cytoplasm"/>
    <property type="evidence" value="ECO:0007669"/>
    <property type="project" value="TreeGrafter"/>
</dbReference>
<evidence type="ECO:0000313" key="8">
    <source>
        <dbReference type="Proteomes" id="UP000027100"/>
    </source>
</evidence>
<dbReference type="InterPro" id="IPR016176">
    <property type="entry name" value="Cbl-dep_enz_cat"/>
</dbReference>
<evidence type="ECO:0000256" key="1">
    <source>
        <dbReference type="ARBA" id="ARBA00001922"/>
    </source>
</evidence>
<dbReference type="Gene3D" id="3.40.50.280">
    <property type="entry name" value="Cobalamin-binding domain"/>
    <property type="match status" value="1"/>
</dbReference>
<dbReference type="eggNOG" id="COG1884">
    <property type="taxonomic scope" value="Bacteria"/>
</dbReference>
<dbReference type="GO" id="GO:0046872">
    <property type="term" value="F:metal ion binding"/>
    <property type="evidence" value="ECO:0007669"/>
    <property type="project" value="InterPro"/>
</dbReference>
<evidence type="ECO:0000256" key="2">
    <source>
        <dbReference type="ARBA" id="ARBA00008465"/>
    </source>
</evidence>
<dbReference type="GO" id="GO:0019678">
    <property type="term" value="P:propionate metabolic process, methylmalonyl pathway"/>
    <property type="evidence" value="ECO:0007669"/>
    <property type="project" value="TreeGrafter"/>
</dbReference>
<dbReference type="AlphaFoldDB" id="A0A062VLD1"/>